<evidence type="ECO:0000256" key="1">
    <source>
        <dbReference type="ARBA" id="ARBA00007228"/>
    </source>
</evidence>
<sequence length="247" mass="27267">MITMTSKANPLIKQTKKLLQKKHRQSAYLIEGWHLFEEACRAEVPITRVFVLPDYLEQLSTYQGQVVCVSEQVLKELSSSQTPQGIIAELPIPEQTFLQKVQGRYLLLEDVQDPGNVGTMIRTADAAGFDGVFISEKTADIYNPKTLRSMQGSHFHLPIYRMPTLTSLDMLQAQGVTCLATTVSKDSVDYRSVELPSSFALIFGNEGQGISQEVAEVADQLVHISMPGQAESLNVAVAAGILMFSFI</sequence>
<dbReference type="InterPro" id="IPR029026">
    <property type="entry name" value="tRNA_m1G_MTases_N"/>
</dbReference>
<keyword evidence="3 5" id="KW-0808">Transferase</keyword>
<dbReference type="InterPro" id="IPR029028">
    <property type="entry name" value="Alpha/beta_knot_MTases"/>
</dbReference>
<dbReference type="Proteomes" id="UP000317430">
    <property type="component" value="Unassembled WGS sequence"/>
</dbReference>
<evidence type="ECO:0000256" key="2">
    <source>
        <dbReference type="ARBA" id="ARBA00022603"/>
    </source>
</evidence>
<feature type="domain" description="RNA 2-O ribose methyltransferase substrate binding" evidence="4">
    <location>
        <begin position="29"/>
        <end position="96"/>
    </location>
</feature>
<evidence type="ECO:0000313" key="6">
    <source>
        <dbReference type="Proteomes" id="UP000317430"/>
    </source>
</evidence>
<dbReference type="GO" id="GO:0005737">
    <property type="term" value="C:cytoplasm"/>
    <property type="evidence" value="ECO:0007669"/>
    <property type="project" value="UniProtKB-ARBA"/>
</dbReference>
<dbReference type="InterPro" id="IPR053888">
    <property type="entry name" value="MRM3-like_sub_bind"/>
</dbReference>
<keyword evidence="2 5" id="KW-0489">Methyltransferase</keyword>
<evidence type="ECO:0000256" key="3">
    <source>
        <dbReference type="ARBA" id="ARBA00022679"/>
    </source>
</evidence>
<protein>
    <submittedName>
        <fullName evidence="5">RNA methyltransferase</fullName>
    </submittedName>
</protein>
<evidence type="ECO:0000259" key="4">
    <source>
        <dbReference type="SMART" id="SM00967"/>
    </source>
</evidence>
<dbReference type="InterPro" id="IPR013123">
    <property type="entry name" value="SpoU_subst-bd"/>
</dbReference>
<dbReference type="EMBL" id="VOHL01000002">
    <property type="protein sequence ID" value="TWS98145.1"/>
    <property type="molecule type" value="Genomic_DNA"/>
</dbReference>
<dbReference type="Pfam" id="PF00588">
    <property type="entry name" value="SpoU_methylase"/>
    <property type="match status" value="1"/>
</dbReference>
<dbReference type="CDD" id="cd18095">
    <property type="entry name" value="SpoU-like_rRNA-MTase"/>
    <property type="match status" value="1"/>
</dbReference>
<accession>A0A5C5SE32</accession>
<comment type="caution">
    <text evidence="5">The sequence shown here is derived from an EMBL/GenBank/DDBJ whole genome shotgun (WGS) entry which is preliminary data.</text>
</comment>
<comment type="similarity">
    <text evidence="1">Belongs to the class IV-like SAM-binding methyltransferase superfamily. RNA methyltransferase TrmH family.</text>
</comment>
<dbReference type="InterPro" id="IPR051259">
    <property type="entry name" value="rRNA_Methyltransferase"/>
</dbReference>
<dbReference type="InterPro" id="IPR001537">
    <property type="entry name" value="SpoU_MeTrfase"/>
</dbReference>
<dbReference type="Gene3D" id="3.30.1330.30">
    <property type="match status" value="1"/>
</dbReference>
<evidence type="ECO:0000313" key="5">
    <source>
        <dbReference type="EMBL" id="TWS98145.1"/>
    </source>
</evidence>
<dbReference type="SUPFAM" id="SSF75217">
    <property type="entry name" value="alpha/beta knot"/>
    <property type="match status" value="1"/>
</dbReference>
<dbReference type="GO" id="GO:0006396">
    <property type="term" value="P:RNA processing"/>
    <property type="evidence" value="ECO:0007669"/>
    <property type="project" value="InterPro"/>
</dbReference>
<dbReference type="SUPFAM" id="SSF55315">
    <property type="entry name" value="L30e-like"/>
    <property type="match status" value="1"/>
</dbReference>
<dbReference type="Gene3D" id="3.40.1280.10">
    <property type="match status" value="1"/>
</dbReference>
<dbReference type="Pfam" id="PF22435">
    <property type="entry name" value="MRM3-like_sub_bind"/>
    <property type="match status" value="1"/>
</dbReference>
<proteinExistence type="inferred from homology"/>
<dbReference type="AlphaFoldDB" id="A0A5C5SE32"/>
<dbReference type="GO" id="GO:0003723">
    <property type="term" value="F:RNA binding"/>
    <property type="evidence" value="ECO:0007669"/>
    <property type="project" value="InterPro"/>
</dbReference>
<dbReference type="SMART" id="SM00967">
    <property type="entry name" value="SpoU_sub_bind"/>
    <property type="match status" value="1"/>
</dbReference>
<dbReference type="PANTHER" id="PTHR43191:SF2">
    <property type="entry name" value="RRNA METHYLTRANSFERASE 3, MITOCHONDRIAL"/>
    <property type="match status" value="1"/>
</dbReference>
<dbReference type="InterPro" id="IPR029064">
    <property type="entry name" value="Ribosomal_eL30-like_sf"/>
</dbReference>
<reference evidence="5 6" key="1">
    <citation type="submission" date="2019-08" db="EMBL/GenBank/DDBJ databases">
        <authorList>
            <person name="Lei W."/>
        </authorList>
    </citation>
    <scope>NUCLEOTIDE SEQUENCE [LARGE SCALE GENOMIC DNA]</scope>
    <source>
        <strain evidence="5 6">CCUG 66496</strain>
    </source>
</reference>
<dbReference type="OrthoDB" id="9785673at2"/>
<gene>
    <name evidence="5" type="ORF">FRX57_04240</name>
</gene>
<dbReference type="RefSeq" id="WP_146567030.1">
    <property type="nucleotide sequence ID" value="NZ_VOHL01000002.1"/>
</dbReference>
<name>A0A5C5SE32_9STRE</name>
<dbReference type="PANTHER" id="PTHR43191">
    <property type="entry name" value="RRNA METHYLTRANSFERASE 3"/>
    <property type="match status" value="1"/>
</dbReference>
<dbReference type="GO" id="GO:0008173">
    <property type="term" value="F:RNA methyltransferase activity"/>
    <property type="evidence" value="ECO:0007669"/>
    <property type="project" value="InterPro"/>
</dbReference>
<dbReference type="GO" id="GO:0032259">
    <property type="term" value="P:methylation"/>
    <property type="evidence" value="ECO:0007669"/>
    <property type="project" value="UniProtKB-KW"/>
</dbReference>
<keyword evidence="6" id="KW-1185">Reference proteome</keyword>
<organism evidence="5 6">
    <name type="scientific">Streptococcus cuniculipharyngis</name>
    <dbReference type="NCBI Taxonomy" id="1562651"/>
    <lineage>
        <taxon>Bacteria</taxon>
        <taxon>Bacillati</taxon>
        <taxon>Bacillota</taxon>
        <taxon>Bacilli</taxon>
        <taxon>Lactobacillales</taxon>
        <taxon>Streptococcaceae</taxon>
        <taxon>Streptococcus</taxon>
    </lineage>
</organism>